<feature type="compositionally biased region" description="Polar residues" evidence="6">
    <location>
        <begin position="137"/>
        <end position="150"/>
    </location>
</feature>
<feature type="region of interest" description="Disordered" evidence="6">
    <location>
        <begin position="578"/>
        <end position="644"/>
    </location>
</feature>
<dbReference type="Proteomes" id="UP001270362">
    <property type="component" value="Unassembled WGS sequence"/>
</dbReference>
<dbReference type="EMBL" id="JAULSO010000003">
    <property type="protein sequence ID" value="KAK3685517.1"/>
    <property type="molecule type" value="Genomic_DNA"/>
</dbReference>
<feature type="domain" description="Ubiquitin-like protease family profile" evidence="7">
    <location>
        <begin position="470"/>
        <end position="762"/>
    </location>
</feature>
<protein>
    <recommendedName>
        <fullName evidence="7">Ubiquitin-like protease family profile domain-containing protein</fullName>
    </recommendedName>
</protein>
<reference evidence="8" key="1">
    <citation type="journal article" date="2023" name="Mol. Phylogenet. Evol.">
        <title>Genome-scale phylogeny and comparative genomics of the fungal order Sordariales.</title>
        <authorList>
            <person name="Hensen N."/>
            <person name="Bonometti L."/>
            <person name="Westerberg I."/>
            <person name="Brannstrom I.O."/>
            <person name="Guillou S."/>
            <person name="Cros-Aarteil S."/>
            <person name="Calhoun S."/>
            <person name="Haridas S."/>
            <person name="Kuo A."/>
            <person name="Mondo S."/>
            <person name="Pangilinan J."/>
            <person name="Riley R."/>
            <person name="LaButti K."/>
            <person name="Andreopoulos B."/>
            <person name="Lipzen A."/>
            <person name="Chen C."/>
            <person name="Yan M."/>
            <person name="Daum C."/>
            <person name="Ng V."/>
            <person name="Clum A."/>
            <person name="Steindorff A."/>
            <person name="Ohm R.A."/>
            <person name="Martin F."/>
            <person name="Silar P."/>
            <person name="Natvig D.O."/>
            <person name="Lalanne C."/>
            <person name="Gautier V."/>
            <person name="Ament-Velasquez S.L."/>
            <person name="Kruys A."/>
            <person name="Hutchinson M.I."/>
            <person name="Powell A.J."/>
            <person name="Barry K."/>
            <person name="Miller A.N."/>
            <person name="Grigoriev I.V."/>
            <person name="Debuchy R."/>
            <person name="Gladieux P."/>
            <person name="Hiltunen Thoren M."/>
            <person name="Johannesson H."/>
        </authorList>
    </citation>
    <scope>NUCLEOTIDE SEQUENCE</scope>
    <source>
        <strain evidence="8">CBS 314.62</strain>
    </source>
</reference>
<feature type="compositionally biased region" description="Basic and acidic residues" evidence="6">
    <location>
        <begin position="75"/>
        <end position="86"/>
    </location>
</feature>
<dbReference type="GO" id="GO:0070139">
    <property type="term" value="F:SUMO-specific endopeptidase activity"/>
    <property type="evidence" value="ECO:0007669"/>
    <property type="project" value="TreeGrafter"/>
</dbReference>
<feature type="region of interest" description="Disordered" evidence="6">
    <location>
        <begin position="667"/>
        <end position="688"/>
    </location>
</feature>
<feature type="region of interest" description="Disordered" evidence="6">
    <location>
        <begin position="62"/>
        <end position="86"/>
    </location>
</feature>
<evidence type="ECO:0000259" key="7">
    <source>
        <dbReference type="PROSITE" id="PS50600"/>
    </source>
</evidence>
<feature type="compositionally biased region" description="Polar residues" evidence="6">
    <location>
        <begin position="620"/>
        <end position="630"/>
    </location>
</feature>
<feature type="compositionally biased region" description="Polar residues" evidence="6">
    <location>
        <begin position="858"/>
        <end position="880"/>
    </location>
</feature>
<keyword evidence="2" id="KW-0597">Phosphoprotein</keyword>
<comment type="caution">
    <text evidence="8">The sequence shown here is derived from an EMBL/GenBank/DDBJ whole genome shotgun (WGS) entry which is preliminary data.</text>
</comment>
<dbReference type="PROSITE" id="PS50600">
    <property type="entry name" value="ULP_PROTEASE"/>
    <property type="match status" value="1"/>
</dbReference>
<feature type="compositionally biased region" description="Basic and acidic residues" evidence="6">
    <location>
        <begin position="358"/>
        <end position="373"/>
    </location>
</feature>
<reference evidence="8" key="2">
    <citation type="submission" date="2023-06" db="EMBL/GenBank/DDBJ databases">
        <authorList>
            <consortium name="Lawrence Berkeley National Laboratory"/>
            <person name="Haridas S."/>
            <person name="Hensen N."/>
            <person name="Bonometti L."/>
            <person name="Westerberg I."/>
            <person name="Brannstrom I.O."/>
            <person name="Guillou S."/>
            <person name="Cros-Aarteil S."/>
            <person name="Calhoun S."/>
            <person name="Kuo A."/>
            <person name="Mondo S."/>
            <person name="Pangilinan J."/>
            <person name="Riley R."/>
            <person name="Labutti K."/>
            <person name="Andreopoulos B."/>
            <person name="Lipzen A."/>
            <person name="Chen C."/>
            <person name="Yanf M."/>
            <person name="Daum C."/>
            <person name="Ng V."/>
            <person name="Clum A."/>
            <person name="Steindorff A."/>
            <person name="Ohm R."/>
            <person name="Martin F."/>
            <person name="Silar P."/>
            <person name="Natvig D."/>
            <person name="Lalanne C."/>
            <person name="Gautier V."/>
            <person name="Ament-Velasquez S.L."/>
            <person name="Kruys A."/>
            <person name="Hutchinson M.I."/>
            <person name="Powell A.J."/>
            <person name="Barry K."/>
            <person name="Miller A.N."/>
            <person name="Grigoriev I.V."/>
            <person name="Debuchy R."/>
            <person name="Gladieux P."/>
            <person name="Thoren M.H."/>
            <person name="Johannesson H."/>
        </authorList>
    </citation>
    <scope>NUCLEOTIDE SEQUENCE</scope>
    <source>
        <strain evidence="8">CBS 314.62</strain>
    </source>
</reference>
<dbReference type="GO" id="GO:0016926">
    <property type="term" value="P:protein desumoylation"/>
    <property type="evidence" value="ECO:0007669"/>
    <property type="project" value="TreeGrafter"/>
</dbReference>
<name>A0AAE1CAH0_9PEZI</name>
<dbReference type="GO" id="GO:0006508">
    <property type="term" value="P:proteolysis"/>
    <property type="evidence" value="ECO:0007669"/>
    <property type="project" value="UniProtKB-KW"/>
</dbReference>
<evidence type="ECO:0000313" key="8">
    <source>
        <dbReference type="EMBL" id="KAK3685517.1"/>
    </source>
</evidence>
<feature type="region of interest" description="Disordered" evidence="6">
    <location>
        <begin position="346"/>
        <end position="379"/>
    </location>
</feature>
<feature type="compositionally biased region" description="Low complexity" evidence="6">
    <location>
        <begin position="420"/>
        <end position="445"/>
    </location>
</feature>
<keyword evidence="5" id="KW-0378">Hydrolase</keyword>
<feature type="region of interest" description="Disordered" evidence="6">
    <location>
        <begin position="400"/>
        <end position="461"/>
    </location>
</feature>
<dbReference type="SUPFAM" id="SSF54001">
    <property type="entry name" value="Cysteine proteinases"/>
    <property type="match status" value="1"/>
</dbReference>
<keyword evidence="4" id="KW-0833">Ubl conjugation pathway</keyword>
<feature type="compositionally biased region" description="Polar residues" evidence="6">
    <location>
        <begin position="178"/>
        <end position="191"/>
    </location>
</feature>
<accession>A0AAE1CAH0</accession>
<feature type="region of interest" description="Disordered" evidence="6">
    <location>
        <begin position="802"/>
        <end position="1040"/>
    </location>
</feature>
<feature type="region of interest" description="Disordered" evidence="6">
    <location>
        <begin position="137"/>
        <end position="191"/>
    </location>
</feature>
<keyword evidence="9" id="KW-1185">Reference proteome</keyword>
<evidence type="ECO:0000256" key="3">
    <source>
        <dbReference type="ARBA" id="ARBA00022670"/>
    </source>
</evidence>
<evidence type="ECO:0000256" key="1">
    <source>
        <dbReference type="ARBA" id="ARBA00005234"/>
    </source>
</evidence>
<dbReference type="Pfam" id="PF25424">
    <property type="entry name" value="PH_35"/>
    <property type="match status" value="1"/>
</dbReference>
<evidence type="ECO:0000256" key="5">
    <source>
        <dbReference type="ARBA" id="ARBA00022801"/>
    </source>
</evidence>
<dbReference type="GO" id="GO:0005634">
    <property type="term" value="C:nucleus"/>
    <property type="evidence" value="ECO:0007669"/>
    <property type="project" value="TreeGrafter"/>
</dbReference>
<comment type="similarity">
    <text evidence="1">Belongs to the peptidase C48 family.</text>
</comment>
<dbReference type="InterPro" id="IPR003653">
    <property type="entry name" value="Peptidase_C48_C"/>
</dbReference>
<dbReference type="PANTHER" id="PTHR46896:SF3">
    <property type="entry name" value="FI06413P-RELATED"/>
    <property type="match status" value="1"/>
</dbReference>
<feature type="compositionally biased region" description="Polar residues" evidence="6">
    <location>
        <begin position="106"/>
        <end position="123"/>
    </location>
</feature>
<evidence type="ECO:0000256" key="4">
    <source>
        <dbReference type="ARBA" id="ARBA00022786"/>
    </source>
</evidence>
<dbReference type="AlphaFoldDB" id="A0AAE1CAH0"/>
<dbReference type="InterPro" id="IPR038765">
    <property type="entry name" value="Papain-like_cys_pep_sf"/>
</dbReference>
<dbReference type="InterPro" id="IPR051947">
    <property type="entry name" value="Sentrin-specific_protease"/>
</dbReference>
<proteinExistence type="inferred from homology"/>
<dbReference type="InterPro" id="IPR057501">
    <property type="entry name" value="DeUb_enz_PH"/>
</dbReference>
<dbReference type="GO" id="GO:0005737">
    <property type="term" value="C:cytoplasm"/>
    <property type="evidence" value="ECO:0007669"/>
    <property type="project" value="TreeGrafter"/>
</dbReference>
<dbReference type="Pfam" id="PF02902">
    <property type="entry name" value="Peptidase_C48"/>
    <property type="match status" value="1"/>
</dbReference>
<dbReference type="PANTHER" id="PTHR46896">
    <property type="entry name" value="SENTRIN-SPECIFIC PROTEASE"/>
    <property type="match status" value="1"/>
</dbReference>
<evidence type="ECO:0000256" key="6">
    <source>
        <dbReference type="SAM" id="MobiDB-lite"/>
    </source>
</evidence>
<evidence type="ECO:0000256" key="2">
    <source>
        <dbReference type="ARBA" id="ARBA00022553"/>
    </source>
</evidence>
<feature type="region of interest" description="Disordered" evidence="6">
    <location>
        <begin position="104"/>
        <end position="123"/>
    </location>
</feature>
<sequence length="1081" mass="118974">MEPPSSKRQRTFYSDSRLLSQNDDIAEVDRDASSLLGSQEGVPHASRPVFFREFIDVEGSAKFKEGRSNRRRRRGSAESRRLPSIESGRDEIVDDFDELGEPRISTWRQRSKTQQSSAATSLAPQIVDSADTYILQTRPSRLSHGSQTSRINKKRPNHESDNEDELNTSLHGFARRSNPPSVSQRGDLSRTTWANPKTPILDTITISVPVLSAVCTPNHRYVADLSGGGGGGAERKSGCYLRSQEGTPEQLCAFDENGNRLEEYSWLKITKKLAKLHHHPESNLVKVSQSMDPTAKIGSKMVLKLFEPAHAAQVVAWAKEALRSAEVREETCDKLTQTYDTTLTEVSRGLANSPKEASSSRKLVEGSKQDGSRIDSVLIPPTSPVVRTVSSRGLLKDQMQLSSQATAPQHAPTPGKAQPLSQRSLRSGQSRGNVLVAPEAPAPAVHRWSEEHQGSSKMASWDGPLQFRRTTVDKDDIPRLDEGQCLNDNLIGFGLRYLFDEFASRHPDLNKRVYMHNSFFYEKLKSGKGRSINYEGVKSWTSKVDLLAYDYIIVPVNECYHWWVAIICNPGRLDPDATKARGNGDDTSSTATERNQDVTDAAPSDSELTDAVDKRFPHESPTTNLSQPAINSPREPANTKPGVGANDEHGEILDLVADDVTVVGDISPKPGKVAKQGRKHCGPPPRKYSVENTKIITLDSLGSSHSPAVTALKQYLVAEFADKRNKIITDAPAQLGMKAVNIPEQNNLCDCGVYLLGYIQEFVKNPDQFVHTLLRREVPDWKFDPSQLRELWRETIFCEHKKQQSKKRGAGESRLTATTQPAQAANGAHVKTPKERAEARNLAGAGSVSAGPSPSQSRITSPSPDKSVSVGTTISPTMHSPTEIAPGSDSELVPRPSVEAVREISPHHKSPNGKIHVSSDASHQEGSGDEVLLVQARDEVVRPVKKMKSMKRPEARNELDDEPKFISKLPSSSPPPHQQSPDRVEEVGPNDFYSNDKPKALRPSLTTTTTTGLASAPKRTSLASSPISIPVKRAGRPAKPRQAILERSPYFVVSDIPVVQKAELVRRAEHIDLTEDEIMRS</sequence>
<gene>
    <name evidence="8" type="ORF">B0T22DRAFT_465858</name>
</gene>
<feature type="compositionally biased region" description="Basic and acidic residues" evidence="6">
    <location>
        <begin position="951"/>
        <end position="965"/>
    </location>
</feature>
<organism evidence="8 9">
    <name type="scientific">Podospora appendiculata</name>
    <dbReference type="NCBI Taxonomy" id="314037"/>
    <lineage>
        <taxon>Eukaryota</taxon>
        <taxon>Fungi</taxon>
        <taxon>Dikarya</taxon>
        <taxon>Ascomycota</taxon>
        <taxon>Pezizomycotina</taxon>
        <taxon>Sordariomycetes</taxon>
        <taxon>Sordariomycetidae</taxon>
        <taxon>Sordariales</taxon>
        <taxon>Podosporaceae</taxon>
        <taxon>Podospora</taxon>
    </lineage>
</organism>
<dbReference type="Gene3D" id="3.40.395.10">
    <property type="entry name" value="Adenoviral Proteinase, Chain A"/>
    <property type="match status" value="1"/>
</dbReference>
<keyword evidence="3" id="KW-0645">Protease</keyword>
<evidence type="ECO:0000313" key="9">
    <source>
        <dbReference type="Proteomes" id="UP001270362"/>
    </source>
</evidence>
<feature type="compositionally biased region" description="Low complexity" evidence="6">
    <location>
        <begin position="843"/>
        <end position="857"/>
    </location>
</feature>